<dbReference type="EMBL" id="BNJR01000012">
    <property type="protein sequence ID" value="GHP13817.1"/>
    <property type="molecule type" value="Genomic_DNA"/>
</dbReference>
<accession>A0ABQ3W005</accession>
<evidence type="ECO:0008006" key="3">
    <source>
        <dbReference type="Google" id="ProtNLM"/>
    </source>
</evidence>
<sequence length="153" mass="17480">MGYQLLFFAGIMMFIIAGLLYSQISRSNADQVATQPVWYRGRIAAFDVEVMPGAYTYNPIDGTANIPTNLDDHYKLYRISNVPVRLNRQTGMIVPAIELNQTDLELTNQLRNPANGWNQFPPEIKQDYFVWTIADKGKVLLQVEDNPDLVEPW</sequence>
<protein>
    <recommendedName>
        <fullName evidence="3">GDYXXLXY domain-containing protein</fullName>
    </recommendedName>
</protein>
<evidence type="ECO:0000313" key="2">
    <source>
        <dbReference type="Proteomes" id="UP000604765"/>
    </source>
</evidence>
<dbReference type="RefSeq" id="WP_203629849.1">
    <property type="nucleotide sequence ID" value="NZ_BNJR01000012.1"/>
</dbReference>
<gene>
    <name evidence="1" type="ORF">YK48G_12420</name>
</gene>
<evidence type="ECO:0000313" key="1">
    <source>
        <dbReference type="EMBL" id="GHP13817.1"/>
    </source>
</evidence>
<keyword evidence="2" id="KW-1185">Reference proteome</keyword>
<organism evidence="1 2">
    <name type="scientific">Lentilactobacillus fungorum</name>
    <dbReference type="NCBI Taxonomy" id="2201250"/>
    <lineage>
        <taxon>Bacteria</taxon>
        <taxon>Bacillati</taxon>
        <taxon>Bacillota</taxon>
        <taxon>Bacilli</taxon>
        <taxon>Lactobacillales</taxon>
        <taxon>Lactobacillaceae</taxon>
        <taxon>Lentilactobacillus</taxon>
    </lineage>
</organism>
<dbReference type="Proteomes" id="UP000604765">
    <property type="component" value="Unassembled WGS sequence"/>
</dbReference>
<reference evidence="1 2" key="1">
    <citation type="journal article" date="2021" name="Int. J. Syst. Evol. Microbiol.">
        <title>Lentilactobacillus fungorum sp. nov., isolated from spent mushroom substrates.</title>
        <authorList>
            <person name="Tohno M."/>
            <person name="Tanizawa Y."/>
            <person name="Kojima Y."/>
            <person name="Sakamoto M."/>
            <person name="Ohkuma M."/>
            <person name="Kobayashi H."/>
        </authorList>
    </citation>
    <scope>NUCLEOTIDE SEQUENCE [LARGE SCALE GENOMIC DNA]</scope>
    <source>
        <strain evidence="1 2">YK48G</strain>
    </source>
</reference>
<comment type="caution">
    <text evidence="1">The sequence shown here is derived from an EMBL/GenBank/DDBJ whole genome shotgun (WGS) entry which is preliminary data.</text>
</comment>
<name>A0ABQ3W005_9LACO</name>
<proteinExistence type="predicted"/>